<dbReference type="SMART" id="SM00361">
    <property type="entry name" value="RRM_1"/>
    <property type="match status" value="2"/>
</dbReference>
<comment type="caution">
    <text evidence="12">The sequence shown here is derived from an EMBL/GenBank/DDBJ whole genome shotgun (WGS) entry which is preliminary data.</text>
</comment>
<dbReference type="InterPro" id="IPR051974">
    <property type="entry name" value="PUF60_regulator"/>
</dbReference>
<keyword evidence="5 8" id="KW-0694">RNA-binding</keyword>
<comment type="similarity">
    <text evidence="2">Belongs to the RRM half pint family.</text>
</comment>
<dbReference type="GO" id="GO:0003723">
    <property type="term" value="F:RNA binding"/>
    <property type="evidence" value="ECO:0007669"/>
    <property type="project" value="UniProtKB-UniRule"/>
</dbReference>
<keyword evidence="6" id="KW-0508">mRNA splicing</keyword>
<evidence type="ECO:0000256" key="3">
    <source>
        <dbReference type="ARBA" id="ARBA00022664"/>
    </source>
</evidence>
<evidence type="ECO:0000313" key="11">
    <source>
        <dbReference type="EMBL" id="CAF3511696.1"/>
    </source>
</evidence>
<evidence type="ECO:0000256" key="5">
    <source>
        <dbReference type="ARBA" id="ARBA00022884"/>
    </source>
</evidence>
<feature type="compositionally biased region" description="Polar residues" evidence="9">
    <location>
        <begin position="498"/>
        <end position="517"/>
    </location>
</feature>
<dbReference type="NCBIfam" id="TIGR01645">
    <property type="entry name" value="half-pint"/>
    <property type="match status" value="1"/>
</dbReference>
<feature type="region of interest" description="Disordered" evidence="9">
    <location>
        <begin position="470"/>
        <end position="532"/>
    </location>
</feature>
<dbReference type="AlphaFoldDB" id="A0A818UP30"/>
<dbReference type="InterPro" id="IPR034209">
    <property type="entry name" value="PUF60_RRM1"/>
</dbReference>
<feature type="region of interest" description="Disordered" evidence="9">
    <location>
        <begin position="421"/>
        <end position="456"/>
    </location>
</feature>
<dbReference type="FunFam" id="3.30.70.330:FF:000136">
    <property type="entry name" value="poly(U)-binding-splicing factor PUF60 isoform X1"/>
    <property type="match status" value="1"/>
</dbReference>
<evidence type="ECO:0000256" key="4">
    <source>
        <dbReference type="ARBA" id="ARBA00022737"/>
    </source>
</evidence>
<feature type="region of interest" description="Disordered" evidence="9">
    <location>
        <begin position="1"/>
        <end position="25"/>
    </location>
</feature>
<dbReference type="Proteomes" id="UP000663874">
    <property type="component" value="Unassembled WGS sequence"/>
</dbReference>
<keyword evidence="3" id="KW-0507">mRNA processing</keyword>
<dbReference type="SMART" id="SM00360">
    <property type="entry name" value="RRM"/>
    <property type="match status" value="3"/>
</dbReference>
<proteinExistence type="inferred from homology"/>
<dbReference type="GO" id="GO:0000381">
    <property type="term" value="P:regulation of alternative mRNA splicing, via spliceosome"/>
    <property type="evidence" value="ECO:0007669"/>
    <property type="project" value="InterPro"/>
</dbReference>
<feature type="domain" description="RRM" evidence="10">
    <location>
        <begin position="122"/>
        <end position="200"/>
    </location>
</feature>
<dbReference type="Pfam" id="PF00076">
    <property type="entry name" value="RRM_1"/>
    <property type="match status" value="3"/>
</dbReference>
<feature type="compositionally biased region" description="Low complexity" evidence="9">
    <location>
        <begin position="421"/>
        <end position="432"/>
    </location>
</feature>
<dbReference type="InterPro" id="IPR012677">
    <property type="entry name" value="Nucleotide-bd_a/b_plait_sf"/>
</dbReference>
<dbReference type="PANTHER" id="PTHR47330">
    <property type="entry name" value="POLY(U)-BINDING-SPLICING FACTOR PUF60-B-RELATED"/>
    <property type="match status" value="1"/>
</dbReference>
<evidence type="ECO:0000256" key="8">
    <source>
        <dbReference type="PROSITE-ProRule" id="PRU00176"/>
    </source>
</evidence>
<dbReference type="GO" id="GO:0000380">
    <property type="term" value="P:alternative mRNA splicing, via spliceosome"/>
    <property type="evidence" value="ECO:0007669"/>
    <property type="project" value="TreeGrafter"/>
</dbReference>
<dbReference type="EMBL" id="CAJOBE010000876">
    <property type="protein sequence ID" value="CAF3694498.1"/>
    <property type="molecule type" value="Genomic_DNA"/>
</dbReference>
<sequence length="653" mass="71895">MTETMIPDHSNTMIIDNGQTTNPNEKKVTLQDIPRLPRELSPFVPFINVIEYDQRGPLYQGPGAKRDTGRYKIRPTDDDSVKRAKKFAMEQSVKYVLVRQQQHQQRAQLDLIKKQQALLLMCRIYIGSINFELNEAMLKQAFQPFGPVKSVSLTFDPVTNRHKGFAFLEYETPEAAQLSIEQMNGVILGGRNIKVGRPSNMPQAQPIIDQLTEEAKNYNRIYVASIHPDLSETDIQSVFEAFGKIKSSSLSKDTATGKHKGYGFIEYDTVQAAQDAINSMNLFDLGGQYLRVGKAITPPEGLFASAQPLTSQMPTAAALAAATITAQIQAKDVETNSQPIVTSTQMINNTLTQVSFLGGTIAPTTVAAALSAASYGGASAVTSMISTILNTTTAIPNVIPQPSIIGSPGILSNFATPLVSSLPSSSPTQQTLKPPPPPQVIIPPSPSSLSIPQPTLLEEPPIPVGLKFDLQSQQQQQQQPSSQQQQQQYPSISLVLPRNQSSNSLDITDSQKTVSDLKNTDDPLASLSQQEELSVKGREQRHLLMQKLNQRRLDSRVCVLRNMVSPEEVDDDLQQEITEECSKYGEVSKVVIYTEKQGEEDNAEQIVKIFVEFQNSKEAEKSAESLNGRWFGGRMIKAELYDQVAYQAEDLSG</sequence>
<dbReference type="InterPro" id="IPR034211">
    <property type="entry name" value="PUF60_RRM2"/>
</dbReference>
<dbReference type="GO" id="GO:0071013">
    <property type="term" value="C:catalytic step 2 spliceosome"/>
    <property type="evidence" value="ECO:0007669"/>
    <property type="project" value="TreeGrafter"/>
</dbReference>
<feature type="compositionally biased region" description="Polar residues" evidence="9">
    <location>
        <begin position="1"/>
        <end position="23"/>
    </location>
</feature>
<keyword evidence="4" id="KW-0677">Repeat</keyword>
<feature type="compositionally biased region" description="Pro residues" evidence="9">
    <location>
        <begin position="433"/>
        <end position="446"/>
    </location>
</feature>
<dbReference type="CDD" id="cd12371">
    <property type="entry name" value="RRM2_PUF60"/>
    <property type="match status" value="1"/>
</dbReference>
<evidence type="ECO:0000256" key="6">
    <source>
        <dbReference type="ARBA" id="ARBA00023187"/>
    </source>
</evidence>
<feature type="domain" description="RRM" evidence="10">
    <location>
        <begin position="219"/>
        <end position="297"/>
    </location>
</feature>
<dbReference type="PROSITE" id="PS50102">
    <property type="entry name" value="RRM"/>
    <property type="match status" value="3"/>
</dbReference>
<dbReference type="InterPro" id="IPR003954">
    <property type="entry name" value="RRM_euk-type"/>
</dbReference>
<evidence type="ECO:0000256" key="9">
    <source>
        <dbReference type="SAM" id="MobiDB-lite"/>
    </source>
</evidence>
<feature type="compositionally biased region" description="Low complexity" evidence="9">
    <location>
        <begin position="471"/>
        <end position="488"/>
    </location>
</feature>
<comment type="subcellular location">
    <subcellularLocation>
        <location evidence="1">Nucleus</location>
    </subcellularLocation>
</comment>
<dbReference type="CDD" id="cd12370">
    <property type="entry name" value="RRM1_PUF60"/>
    <property type="match status" value="1"/>
</dbReference>
<dbReference type="GO" id="GO:0006376">
    <property type="term" value="P:mRNA splice site recognition"/>
    <property type="evidence" value="ECO:0007669"/>
    <property type="project" value="TreeGrafter"/>
</dbReference>
<protein>
    <recommendedName>
        <fullName evidence="10">RRM domain-containing protein</fullName>
    </recommendedName>
</protein>
<dbReference type="SUPFAM" id="SSF54928">
    <property type="entry name" value="RNA-binding domain, RBD"/>
    <property type="match status" value="3"/>
</dbReference>
<gene>
    <name evidence="12" type="ORF">FNK824_LOCUS8737</name>
    <name evidence="11" type="ORF">OTI717_LOCUS2297</name>
</gene>
<evidence type="ECO:0000256" key="7">
    <source>
        <dbReference type="ARBA" id="ARBA00023242"/>
    </source>
</evidence>
<evidence type="ECO:0000313" key="13">
    <source>
        <dbReference type="Proteomes" id="UP000663874"/>
    </source>
</evidence>
<evidence type="ECO:0000256" key="1">
    <source>
        <dbReference type="ARBA" id="ARBA00004123"/>
    </source>
</evidence>
<dbReference type="CDD" id="cd12648">
    <property type="entry name" value="RRM3_UHM_PUF60"/>
    <property type="match status" value="1"/>
</dbReference>
<dbReference type="InterPro" id="IPR034212">
    <property type="entry name" value="PUF60_RRM3"/>
</dbReference>
<reference evidence="12" key="1">
    <citation type="submission" date="2021-02" db="EMBL/GenBank/DDBJ databases">
        <authorList>
            <person name="Nowell W R."/>
        </authorList>
    </citation>
    <scope>NUCLEOTIDE SEQUENCE</scope>
</reference>
<feature type="domain" description="RRM" evidence="10">
    <location>
        <begin position="556"/>
        <end position="643"/>
    </location>
</feature>
<dbReference type="InterPro" id="IPR006532">
    <property type="entry name" value="PUF60-like"/>
</dbReference>
<dbReference type="EMBL" id="CAJOAX010000110">
    <property type="protein sequence ID" value="CAF3511696.1"/>
    <property type="molecule type" value="Genomic_DNA"/>
</dbReference>
<dbReference type="FunFam" id="3.30.70.330:FF:000382">
    <property type="entry name" value="G-patch domain-containing protein"/>
    <property type="match status" value="1"/>
</dbReference>
<keyword evidence="7" id="KW-0539">Nucleus</keyword>
<name>A0A818UP30_9BILA</name>
<dbReference type="PANTHER" id="PTHR47330:SF1">
    <property type="entry name" value="POLY(U)-BINDING-SPLICING FACTOR PUF60"/>
    <property type="match status" value="1"/>
</dbReference>
<evidence type="ECO:0000259" key="10">
    <source>
        <dbReference type="PROSITE" id="PS50102"/>
    </source>
</evidence>
<dbReference type="InterPro" id="IPR035979">
    <property type="entry name" value="RBD_domain_sf"/>
</dbReference>
<evidence type="ECO:0000256" key="2">
    <source>
        <dbReference type="ARBA" id="ARBA00005987"/>
    </source>
</evidence>
<dbReference type="InterPro" id="IPR000504">
    <property type="entry name" value="RRM_dom"/>
</dbReference>
<dbReference type="Gene3D" id="3.30.70.330">
    <property type="match status" value="3"/>
</dbReference>
<organism evidence="12 13">
    <name type="scientific">Rotaria sordida</name>
    <dbReference type="NCBI Taxonomy" id="392033"/>
    <lineage>
        <taxon>Eukaryota</taxon>
        <taxon>Metazoa</taxon>
        <taxon>Spiralia</taxon>
        <taxon>Gnathifera</taxon>
        <taxon>Rotifera</taxon>
        <taxon>Eurotatoria</taxon>
        <taxon>Bdelloidea</taxon>
        <taxon>Philodinida</taxon>
        <taxon>Philodinidae</taxon>
        <taxon>Rotaria</taxon>
    </lineage>
</organism>
<dbReference type="GO" id="GO:0071011">
    <property type="term" value="C:precatalytic spliceosome"/>
    <property type="evidence" value="ECO:0007669"/>
    <property type="project" value="TreeGrafter"/>
</dbReference>
<feature type="compositionally biased region" description="Low complexity" evidence="9">
    <location>
        <begin position="447"/>
        <end position="456"/>
    </location>
</feature>
<evidence type="ECO:0000313" key="12">
    <source>
        <dbReference type="EMBL" id="CAF3694498.1"/>
    </source>
</evidence>
<accession>A0A818UP30</accession>
<dbReference type="Proteomes" id="UP000663823">
    <property type="component" value="Unassembled WGS sequence"/>
</dbReference>